<comment type="caution">
    <text evidence="1">The sequence shown here is derived from an EMBL/GenBank/DDBJ whole genome shotgun (WGS) entry which is preliminary data.</text>
</comment>
<evidence type="ECO:0000313" key="2">
    <source>
        <dbReference type="Proteomes" id="UP001140096"/>
    </source>
</evidence>
<proteinExistence type="predicted"/>
<organism evidence="1 2">
    <name type="scientific">Coemansia furcata</name>
    <dbReference type="NCBI Taxonomy" id="417177"/>
    <lineage>
        <taxon>Eukaryota</taxon>
        <taxon>Fungi</taxon>
        <taxon>Fungi incertae sedis</taxon>
        <taxon>Zoopagomycota</taxon>
        <taxon>Kickxellomycotina</taxon>
        <taxon>Kickxellomycetes</taxon>
        <taxon>Kickxellales</taxon>
        <taxon>Kickxellaceae</taxon>
        <taxon>Coemansia</taxon>
    </lineage>
</organism>
<sequence>MWAALTRIHPGNVRLASTIKNHAIRAMATHPEDPVSLDSADSAVQLTTAAEAAAKVAAVRPKTKQGALLERQRVRAHLRRLLPQFETTGSRQTTSIQAPQMLDDTSYNLTLEKMMAAGMHLGHSASLWNPMNLPYIFGERQGIHIINLEHTMAALRRAAHFVERVAYNGGLVLFVGTRKDHQQLAVDAALHAEQYFVMGKWLPGTLTNPRPLLGHNLAYASEVWDVAEAQDYAELEAEQPKERRGGKSGGKNRFMAKMAEEKARLLAQRQAKKTYKPDLIISLSPLECRTMLAESQLALVPTVGIVDTNCDPRCVTYPIPCNDDSLRGVTIVAGVLAHAARDGLDRRRLELSQAVAKQSKKDINTAADRESSRAKFQFD</sequence>
<reference evidence="1" key="1">
    <citation type="submission" date="2022-07" db="EMBL/GenBank/DDBJ databases">
        <title>Phylogenomic reconstructions and comparative analyses of Kickxellomycotina fungi.</title>
        <authorList>
            <person name="Reynolds N.K."/>
            <person name="Stajich J.E."/>
            <person name="Barry K."/>
            <person name="Grigoriev I.V."/>
            <person name="Crous P."/>
            <person name="Smith M.E."/>
        </authorList>
    </citation>
    <scope>NUCLEOTIDE SEQUENCE</scope>
    <source>
        <strain evidence="1">CBS 102833</strain>
    </source>
</reference>
<protein>
    <submittedName>
        <fullName evidence="1">Uncharacterized protein</fullName>
    </submittedName>
</protein>
<evidence type="ECO:0000313" key="1">
    <source>
        <dbReference type="EMBL" id="KAJ2814242.1"/>
    </source>
</evidence>
<dbReference type="Proteomes" id="UP001140096">
    <property type="component" value="Unassembled WGS sequence"/>
</dbReference>
<dbReference type="EMBL" id="JANBUP010000001">
    <property type="protein sequence ID" value="KAJ2814242.1"/>
    <property type="molecule type" value="Genomic_DNA"/>
</dbReference>
<accession>A0ACC1LS84</accession>
<gene>
    <name evidence="1" type="ORF">H4S07_000041</name>
</gene>
<keyword evidence="2" id="KW-1185">Reference proteome</keyword>
<name>A0ACC1LS84_9FUNG</name>